<evidence type="ECO:0000259" key="7">
    <source>
        <dbReference type="Pfam" id="PF13515"/>
    </source>
</evidence>
<keyword evidence="4 6" id="KW-0472">Membrane</keyword>
<dbReference type="GO" id="GO:0016020">
    <property type="term" value="C:membrane"/>
    <property type="evidence" value="ECO:0007669"/>
    <property type="project" value="UniProtKB-SubCell"/>
</dbReference>
<dbReference type="InterPro" id="IPR049453">
    <property type="entry name" value="Memb_transporter_dom"/>
</dbReference>
<name>A0A5B8C6H7_9MICO</name>
<sequence length="415" mass="43261">MTVGGTPEGRAEGDRAATGAAGADRAIGGPGQRPLSRPARAARLIAAGLGQSMDLRRWRVLLTVRSRLGMRRVRDAFVPILTAALTAGLAYFVSGELLGHDVPMFAPVAAWIALGHTADRQLRRVAELGAGATVGVWLGEIFAQLFGTGAVQIGCVLVLSAVLTKFLDRGVLLTTQAGTQSIVIVALPTSMIADGALGRWSDALVGAALALLVTAVLPVNVIRRPRRLARTALGETAAVLATLARGLRTGDAQLAADALAQGRGSQPTLDAWAAAVRSARELVRVNPALRSDRATIAELSRACTLADRAMRNTRVVSRRSVVAIEEDGPSPEIAAHVDTLADAIRSLAAALGRGDPPDHARGQLAAVAGELAPDRYAEQGWRQQTLVSLLRSLAVDALQISGMSQSQANGQLAED</sequence>
<evidence type="ECO:0000256" key="5">
    <source>
        <dbReference type="SAM" id="MobiDB-lite"/>
    </source>
</evidence>
<accession>A0A5B8C6H7</accession>
<dbReference type="AlphaFoldDB" id="A0A5B8C6H7"/>
<dbReference type="EMBL" id="CP040915">
    <property type="protein sequence ID" value="QDC26034.1"/>
    <property type="molecule type" value="Genomic_DNA"/>
</dbReference>
<feature type="transmembrane region" description="Helical" evidence="6">
    <location>
        <begin position="76"/>
        <end position="94"/>
    </location>
</feature>
<evidence type="ECO:0000256" key="1">
    <source>
        <dbReference type="ARBA" id="ARBA00004141"/>
    </source>
</evidence>
<keyword evidence="3 6" id="KW-1133">Transmembrane helix</keyword>
<evidence type="ECO:0000256" key="4">
    <source>
        <dbReference type="ARBA" id="ARBA00023136"/>
    </source>
</evidence>
<evidence type="ECO:0000256" key="3">
    <source>
        <dbReference type="ARBA" id="ARBA00022989"/>
    </source>
</evidence>
<protein>
    <recommendedName>
        <fullName evidence="7">Integral membrane bound transporter domain-containing protein</fullName>
    </recommendedName>
</protein>
<organism evidence="8 9">
    <name type="scientific">Georgenia yuyongxinii</name>
    <dbReference type="NCBI Taxonomy" id="2589797"/>
    <lineage>
        <taxon>Bacteria</taxon>
        <taxon>Bacillati</taxon>
        <taxon>Actinomycetota</taxon>
        <taxon>Actinomycetes</taxon>
        <taxon>Micrococcales</taxon>
        <taxon>Bogoriellaceae</taxon>
        <taxon>Georgenia</taxon>
    </lineage>
</organism>
<feature type="domain" description="Integral membrane bound transporter" evidence="7">
    <location>
        <begin position="90"/>
        <end position="213"/>
    </location>
</feature>
<evidence type="ECO:0000313" key="8">
    <source>
        <dbReference type="EMBL" id="QDC26034.1"/>
    </source>
</evidence>
<gene>
    <name evidence="8" type="ORF">FE374_16685</name>
</gene>
<dbReference type="KEGG" id="gyu:FE374_16685"/>
<feature type="compositionally biased region" description="Low complexity" evidence="5">
    <location>
        <begin position="16"/>
        <end position="36"/>
    </location>
</feature>
<feature type="transmembrane region" description="Helical" evidence="6">
    <location>
        <begin position="141"/>
        <end position="163"/>
    </location>
</feature>
<feature type="transmembrane region" description="Helical" evidence="6">
    <location>
        <begin position="203"/>
        <end position="222"/>
    </location>
</feature>
<dbReference type="OrthoDB" id="5198202at2"/>
<feature type="region of interest" description="Disordered" evidence="5">
    <location>
        <begin position="1"/>
        <end position="36"/>
    </location>
</feature>
<evidence type="ECO:0000256" key="6">
    <source>
        <dbReference type="SAM" id="Phobius"/>
    </source>
</evidence>
<evidence type="ECO:0000256" key="2">
    <source>
        <dbReference type="ARBA" id="ARBA00022692"/>
    </source>
</evidence>
<evidence type="ECO:0000313" key="9">
    <source>
        <dbReference type="Proteomes" id="UP000314616"/>
    </source>
</evidence>
<comment type="subcellular location">
    <subcellularLocation>
        <location evidence="1">Membrane</location>
        <topology evidence="1">Multi-pass membrane protein</topology>
    </subcellularLocation>
</comment>
<feature type="transmembrane region" description="Helical" evidence="6">
    <location>
        <begin position="170"/>
        <end position="191"/>
    </location>
</feature>
<dbReference type="Pfam" id="PF13515">
    <property type="entry name" value="FUSC_2"/>
    <property type="match status" value="1"/>
</dbReference>
<dbReference type="Proteomes" id="UP000314616">
    <property type="component" value="Chromosome"/>
</dbReference>
<proteinExistence type="predicted"/>
<keyword evidence="2 6" id="KW-0812">Transmembrane</keyword>
<dbReference type="RefSeq" id="WP_139930364.1">
    <property type="nucleotide sequence ID" value="NZ_CP040915.1"/>
</dbReference>
<reference evidence="8 9" key="1">
    <citation type="submission" date="2019-05" db="EMBL/GenBank/DDBJ databases">
        <title>Georgenia *** sp. nov., and Georgenia *** sp. nov., isolated from the intestinal contents of plateau pika (Ochotona curzoniae) in the Qinghai-Tibet plateau of China.</title>
        <authorList>
            <person name="Tian Z."/>
        </authorList>
    </citation>
    <scope>NUCLEOTIDE SEQUENCE [LARGE SCALE GENOMIC DNA]</scope>
    <source>
        <strain evidence="8 9">Z443</strain>
    </source>
</reference>